<sequence length="151" mass="16581">MKGTILDYNDVDRVGIISGDDGQRYNFDIQEWKAATLPKAGTKVDFSAVEQQASAIYVDASASAGLSQAGSKKIAAALFAFFLGAFGAHKFYLGYTKQGVIMLLLFLFGFILLGIPSMIIGIIAFVEFVLYLVKSDEEFEQTYVVGHKPWF</sequence>
<feature type="transmembrane region" description="Helical" evidence="5">
    <location>
        <begin position="100"/>
        <end position="133"/>
    </location>
</feature>
<comment type="subcellular location">
    <subcellularLocation>
        <location evidence="1">Membrane</location>
        <topology evidence="1">Multi-pass membrane protein</topology>
    </subcellularLocation>
</comment>
<feature type="domain" description="TM2" evidence="6">
    <location>
        <begin position="71"/>
        <end position="114"/>
    </location>
</feature>
<keyword evidence="8" id="KW-1185">Reference proteome</keyword>
<evidence type="ECO:0000256" key="2">
    <source>
        <dbReference type="ARBA" id="ARBA00022692"/>
    </source>
</evidence>
<proteinExistence type="predicted"/>
<accession>A0ABV7C7F3</accession>
<evidence type="ECO:0000313" key="7">
    <source>
        <dbReference type="EMBL" id="MFC3023563.1"/>
    </source>
</evidence>
<keyword evidence="3 5" id="KW-1133">Transmembrane helix</keyword>
<dbReference type="Proteomes" id="UP001595384">
    <property type="component" value="Unassembled WGS sequence"/>
</dbReference>
<keyword evidence="4 5" id="KW-0472">Membrane</keyword>
<name>A0ABV7C7F3_9VIBR</name>
<evidence type="ECO:0000259" key="6">
    <source>
        <dbReference type="Pfam" id="PF05154"/>
    </source>
</evidence>
<evidence type="ECO:0000256" key="3">
    <source>
        <dbReference type="ARBA" id="ARBA00022989"/>
    </source>
</evidence>
<comment type="caution">
    <text evidence="7">The sequence shown here is derived from an EMBL/GenBank/DDBJ whole genome shotgun (WGS) entry which is preliminary data.</text>
</comment>
<dbReference type="InterPro" id="IPR007829">
    <property type="entry name" value="TM2"/>
</dbReference>
<dbReference type="EMBL" id="JBHRSE010000043">
    <property type="protein sequence ID" value="MFC3023563.1"/>
    <property type="molecule type" value="Genomic_DNA"/>
</dbReference>
<reference evidence="8" key="1">
    <citation type="journal article" date="2019" name="Int. J. Syst. Evol. Microbiol.">
        <title>The Global Catalogue of Microorganisms (GCM) 10K type strain sequencing project: providing services to taxonomists for standard genome sequencing and annotation.</title>
        <authorList>
            <consortium name="The Broad Institute Genomics Platform"/>
            <consortium name="The Broad Institute Genome Sequencing Center for Infectious Disease"/>
            <person name="Wu L."/>
            <person name="Ma J."/>
        </authorList>
    </citation>
    <scope>NUCLEOTIDE SEQUENCE [LARGE SCALE GENOMIC DNA]</scope>
    <source>
        <strain evidence="8">KCTC 62784</strain>
    </source>
</reference>
<feature type="transmembrane region" description="Helical" evidence="5">
    <location>
        <begin position="74"/>
        <end position="93"/>
    </location>
</feature>
<organism evidence="7 8">
    <name type="scientific">Vibrio zhugei</name>
    <dbReference type="NCBI Taxonomy" id="2479546"/>
    <lineage>
        <taxon>Bacteria</taxon>
        <taxon>Pseudomonadati</taxon>
        <taxon>Pseudomonadota</taxon>
        <taxon>Gammaproteobacteria</taxon>
        <taxon>Vibrionales</taxon>
        <taxon>Vibrionaceae</taxon>
        <taxon>Vibrio</taxon>
    </lineage>
</organism>
<evidence type="ECO:0000256" key="1">
    <source>
        <dbReference type="ARBA" id="ARBA00004141"/>
    </source>
</evidence>
<evidence type="ECO:0000256" key="5">
    <source>
        <dbReference type="SAM" id="Phobius"/>
    </source>
</evidence>
<evidence type="ECO:0000256" key="4">
    <source>
        <dbReference type="ARBA" id="ARBA00023136"/>
    </source>
</evidence>
<gene>
    <name evidence="7" type="ORF">ACFODT_06975</name>
</gene>
<dbReference type="RefSeq" id="WP_123014434.1">
    <property type="nucleotide sequence ID" value="NZ_AP024912.1"/>
</dbReference>
<evidence type="ECO:0000313" key="8">
    <source>
        <dbReference type="Proteomes" id="UP001595384"/>
    </source>
</evidence>
<protein>
    <submittedName>
        <fullName evidence="7">TM2 domain-containing protein</fullName>
    </submittedName>
</protein>
<keyword evidence="2 5" id="KW-0812">Transmembrane</keyword>
<dbReference type="Pfam" id="PF05154">
    <property type="entry name" value="TM2"/>
    <property type="match status" value="1"/>
</dbReference>